<dbReference type="InterPro" id="IPR001660">
    <property type="entry name" value="SAM"/>
</dbReference>
<evidence type="ECO:0000259" key="2">
    <source>
        <dbReference type="PROSITE" id="PS50157"/>
    </source>
</evidence>
<keyword evidence="1" id="KW-0862">Zinc</keyword>
<protein>
    <recommendedName>
        <fullName evidence="2">C2H2-type domain-containing protein</fullName>
    </recommendedName>
</protein>
<organism evidence="3 4">
    <name type="scientific">Orchesella dallaii</name>
    <dbReference type="NCBI Taxonomy" id="48710"/>
    <lineage>
        <taxon>Eukaryota</taxon>
        <taxon>Metazoa</taxon>
        <taxon>Ecdysozoa</taxon>
        <taxon>Arthropoda</taxon>
        <taxon>Hexapoda</taxon>
        <taxon>Collembola</taxon>
        <taxon>Entomobryomorpha</taxon>
        <taxon>Entomobryoidea</taxon>
        <taxon>Orchesellidae</taxon>
        <taxon>Orchesellinae</taxon>
        <taxon>Orchesella</taxon>
    </lineage>
</organism>
<feature type="domain" description="C2H2-type" evidence="2">
    <location>
        <begin position="66"/>
        <end position="89"/>
    </location>
</feature>
<proteinExistence type="predicted"/>
<evidence type="ECO:0000313" key="3">
    <source>
        <dbReference type="EMBL" id="CAL8105707.1"/>
    </source>
</evidence>
<dbReference type="SUPFAM" id="SSF47769">
    <property type="entry name" value="SAM/Pointed domain"/>
    <property type="match status" value="1"/>
</dbReference>
<evidence type="ECO:0000256" key="1">
    <source>
        <dbReference type="PROSITE-ProRule" id="PRU00042"/>
    </source>
</evidence>
<dbReference type="InterPro" id="IPR013761">
    <property type="entry name" value="SAM/pointed_sf"/>
</dbReference>
<dbReference type="PROSITE" id="PS50157">
    <property type="entry name" value="ZINC_FINGER_C2H2_2"/>
    <property type="match status" value="1"/>
</dbReference>
<evidence type="ECO:0000313" key="4">
    <source>
        <dbReference type="Proteomes" id="UP001642540"/>
    </source>
</evidence>
<accession>A0ABP1QND9</accession>
<dbReference type="Gene3D" id="3.30.160.60">
    <property type="entry name" value="Classic Zinc Finger"/>
    <property type="match status" value="1"/>
</dbReference>
<dbReference type="Proteomes" id="UP001642540">
    <property type="component" value="Unassembled WGS sequence"/>
</dbReference>
<dbReference type="PROSITE" id="PS00028">
    <property type="entry name" value="ZINC_FINGER_C2H2_1"/>
    <property type="match status" value="1"/>
</dbReference>
<dbReference type="PANTHER" id="PTHR31912:SF36">
    <property type="entry name" value="C2H2-TYPE DOMAIN-CONTAINING PROTEIN"/>
    <property type="match status" value="1"/>
</dbReference>
<dbReference type="Pfam" id="PF00536">
    <property type="entry name" value="SAM_1"/>
    <property type="match status" value="1"/>
</dbReference>
<dbReference type="SMART" id="SM00355">
    <property type="entry name" value="ZnF_C2H2"/>
    <property type="match status" value="2"/>
</dbReference>
<gene>
    <name evidence="3" type="ORF">ODALV1_LOCUS12161</name>
</gene>
<keyword evidence="4" id="KW-1185">Reference proteome</keyword>
<sequence>MDSTEVNRALNQLGLSQYINIFKENEVNDISLESIDKEDIAQLVPVVGHRAMIWNALSKLKSGSVYVCFSCQKGFIRLKDLASHLTRDHNLTGGSEYRCSTCQGLFNRKSFLQHLRNSYQVHRELEWIQNDTTEADNQNQIEDIVFNETEDQDSFSQALEEIEKHIMGLMCSIMKSGKVPLSTADSIISKVKDVVKITVEKLISMATSLVTSSLTNEYKLSQIQKFEKAYSLFSKVDTKYKLDKYLIDNDLIVMPRQVVLDSDISFSSTIGNGQVQRYKPVSMQYIPIKNSILQLLSIPGFFETLEMNKSFNGEWYSNFREGSFFQTPTFLRNTIFINIYYDDAEIANPLGSKSGKHKLANFYFSLLDMPQHMLSSIDNVLLLASLKTVDLKTSSVNAVLEVIVTELKELWNEGLTFLYNDKPITLKVALAQVSGDNLGLHTVLGFTEGFNANYPCRRCKMHRNECKIATYECTEKLRNLCNYDNDILLKDFPSTGINFESILNELPYLHVTNIYVFDIMHDILEGVAPDLLFNSLNNFIKKKYLSLDKLNYRLESFDYGRGYKTTKPSQVKSTFLKGEGKIGQNAAQTLCLMIFFPLLVGDLIPQTDETWSLFLLFREIMLIVLADSISAGGVIYLETIISEFLSSYQSTFKKSLKPKHHHLTHYASSIEQIGPLRHFWSMPFEAKHKFFKTAAHAACNFKNVAKTLAYRHQLSLCFRLQSKEKFTPISIEYEERAFSKMETSHFSNILVERFGSDEINNAKAGSQVSCNGCEFEIGSIVVVKYCSLYPIFGVIKLIVFVEDSCYLLVDLHLGEYNPHFSCFSVESANELRIIDIHEIDYYQPVYPARSFKDNDINNYVNLAFKRV</sequence>
<reference evidence="3 4" key="1">
    <citation type="submission" date="2024-08" db="EMBL/GenBank/DDBJ databases">
        <authorList>
            <person name="Cucini C."/>
            <person name="Frati F."/>
        </authorList>
    </citation>
    <scope>NUCLEOTIDE SEQUENCE [LARGE SCALE GENOMIC DNA]</scope>
</reference>
<keyword evidence="1" id="KW-0479">Metal-binding</keyword>
<name>A0ABP1QND9_9HEXA</name>
<keyword evidence="1" id="KW-0863">Zinc-finger</keyword>
<dbReference type="Gene3D" id="1.10.150.50">
    <property type="entry name" value="Transcription Factor, Ets-1"/>
    <property type="match status" value="1"/>
</dbReference>
<dbReference type="EMBL" id="CAXLJM020000036">
    <property type="protein sequence ID" value="CAL8105707.1"/>
    <property type="molecule type" value="Genomic_DNA"/>
</dbReference>
<dbReference type="InterPro" id="IPR013087">
    <property type="entry name" value="Znf_C2H2_type"/>
</dbReference>
<dbReference type="PANTHER" id="PTHR31912">
    <property type="entry name" value="IP13529P"/>
    <property type="match status" value="1"/>
</dbReference>
<comment type="caution">
    <text evidence="3">The sequence shown here is derived from an EMBL/GenBank/DDBJ whole genome shotgun (WGS) entry which is preliminary data.</text>
</comment>